<dbReference type="CDD" id="cd17535">
    <property type="entry name" value="REC_NarL-like"/>
    <property type="match status" value="1"/>
</dbReference>
<comment type="caution">
    <text evidence="1">Lacks conserved residue(s) required for the propagation of feature annotation.</text>
</comment>
<dbReference type="SUPFAM" id="SSF52172">
    <property type="entry name" value="CheY-like"/>
    <property type="match status" value="1"/>
</dbReference>
<dbReference type="Pfam" id="PF00072">
    <property type="entry name" value="Response_reg"/>
    <property type="match status" value="1"/>
</dbReference>
<sequence>MNVIVVDGHTVVRTILCQLLANELDIETVTGADSGQAALQLLSNGLQANIIITGVNLPGMNGYDLTRKIVALKQGPKVIVLTSLPKRMSCEMALEAGAKECLSKDGNYAELLAAVRKVHDCQYDYVS</sequence>
<gene>
    <name evidence="3" type="ORF">ACFSYC_07100</name>
</gene>
<feature type="domain" description="Response regulatory" evidence="2">
    <location>
        <begin position="2"/>
        <end position="119"/>
    </location>
</feature>
<accession>A0ABW5XP15</accession>
<dbReference type="InterPro" id="IPR001789">
    <property type="entry name" value="Sig_transdc_resp-reg_receiver"/>
</dbReference>
<dbReference type="InterPro" id="IPR011006">
    <property type="entry name" value="CheY-like_superfamily"/>
</dbReference>
<dbReference type="PROSITE" id="PS50110">
    <property type="entry name" value="RESPONSE_REGULATORY"/>
    <property type="match status" value="1"/>
</dbReference>
<comment type="caution">
    <text evidence="3">The sequence shown here is derived from an EMBL/GenBank/DDBJ whole genome shotgun (WGS) entry which is preliminary data.</text>
</comment>
<proteinExistence type="predicted"/>
<protein>
    <submittedName>
        <fullName evidence="3">Response regulator transcription factor</fullName>
    </submittedName>
</protein>
<dbReference type="EMBL" id="JBHUON010000006">
    <property type="protein sequence ID" value="MFD2864453.1"/>
    <property type="molecule type" value="Genomic_DNA"/>
</dbReference>
<evidence type="ECO:0000259" key="2">
    <source>
        <dbReference type="PROSITE" id="PS50110"/>
    </source>
</evidence>
<evidence type="ECO:0000313" key="4">
    <source>
        <dbReference type="Proteomes" id="UP001597601"/>
    </source>
</evidence>
<dbReference type="InterPro" id="IPR052048">
    <property type="entry name" value="ST_Response_Regulator"/>
</dbReference>
<reference evidence="4" key="1">
    <citation type="journal article" date="2019" name="Int. J. Syst. Evol. Microbiol.">
        <title>The Global Catalogue of Microorganisms (GCM) 10K type strain sequencing project: providing services to taxonomists for standard genome sequencing and annotation.</title>
        <authorList>
            <consortium name="The Broad Institute Genomics Platform"/>
            <consortium name="The Broad Institute Genome Sequencing Center for Infectious Disease"/>
            <person name="Wu L."/>
            <person name="Ma J."/>
        </authorList>
    </citation>
    <scope>NUCLEOTIDE SEQUENCE [LARGE SCALE GENOMIC DNA]</scope>
    <source>
        <strain evidence="4">KCTC 52232</strain>
    </source>
</reference>
<dbReference type="PANTHER" id="PTHR43228:SF1">
    <property type="entry name" value="TWO-COMPONENT RESPONSE REGULATOR ARR22"/>
    <property type="match status" value="1"/>
</dbReference>
<dbReference type="SMART" id="SM00448">
    <property type="entry name" value="REC"/>
    <property type="match status" value="1"/>
</dbReference>
<dbReference type="Proteomes" id="UP001597601">
    <property type="component" value="Unassembled WGS sequence"/>
</dbReference>
<dbReference type="InterPro" id="IPR058245">
    <property type="entry name" value="NreC/VraR/RcsB-like_REC"/>
</dbReference>
<evidence type="ECO:0000256" key="1">
    <source>
        <dbReference type="PROSITE-ProRule" id="PRU00169"/>
    </source>
</evidence>
<keyword evidence="4" id="KW-1185">Reference proteome</keyword>
<dbReference type="Gene3D" id="3.40.50.2300">
    <property type="match status" value="1"/>
</dbReference>
<name>A0ABW5XP15_9SPHI</name>
<organism evidence="3 4">
    <name type="scientific">Mucilaginibacter antarcticus</name>
    <dbReference type="NCBI Taxonomy" id="1855725"/>
    <lineage>
        <taxon>Bacteria</taxon>
        <taxon>Pseudomonadati</taxon>
        <taxon>Bacteroidota</taxon>
        <taxon>Sphingobacteriia</taxon>
        <taxon>Sphingobacteriales</taxon>
        <taxon>Sphingobacteriaceae</taxon>
        <taxon>Mucilaginibacter</taxon>
    </lineage>
</organism>
<dbReference type="RefSeq" id="WP_377124993.1">
    <property type="nucleotide sequence ID" value="NZ_JBHUHN010000001.1"/>
</dbReference>
<evidence type="ECO:0000313" key="3">
    <source>
        <dbReference type="EMBL" id="MFD2864453.1"/>
    </source>
</evidence>
<dbReference type="PANTHER" id="PTHR43228">
    <property type="entry name" value="TWO-COMPONENT RESPONSE REGULATOR"/>
    <property type="match status" value="1"/>
</dbReference>